<dbReference type="GO" id="GO:0000822">
    <property type="term" value="F:inositol hexakisphosphate binding"/>
    <property type="evidence" value="ECO:0007669"/>
    <property type="project" value="TreeGrafter"/>
</dbReference>
<accession>A0A814RGQ9</accession>
<evidence type="ECO:0000256" key="5">
    <source>
        <dbReference type="SAM" id="Phobius"/>
    </source>
</evidence>
<feature type="non-terminal residue" evidence="7">
    <location>
        <position position="1"/>
    </location>
</feature>
<dbReference type="GO" id="GO:0005886">
    <property type="term" value="C:plasma membrane"/>
    <property type="evidence" value="ECO:0007669"/>
    <property type="project" value="TreeGrafter"/>
</dbReference>
<dbReference type="GO" id="GO:0016036">
    <property type="term" value="P:cellular response to phosphate starvation"/>
    <property type="evidence" value="ECO:0007669"/>
    <property type="project" value="TreeGrafter"/>
</dbReference>
<evidence type="ECO:0000256" key="3">
    <source>
        <dbReference type="ARBA" id="ARBA00022989"/>
    </source>
</evidence>
<evidence type="ECO:0000259" key="6">
    <source>
        <dbReference type="PROSITE" id="PS51380"/>
    </source>
</evidence>
<dbReference type="Pfam" id="PF03124">
    <property type="entry name" value="EXS"/>
    <property type="match status" value="1"/>
</dbReference>
<comment type="caution">
    <text evidence="7">The sequence shown here is derived from an EMBL/GenBank/DDBJ whole genome shotgun (WGS) entry which is preliminary data.</text>
</comment>
<keyword evidence="3 5" id="KW-1133">Transmembrane helix</keyword>
<dbReference type="EMBL" id="CAJOBC010006386">
    <property type="protein sequence ID" value="CAF3897044.1"/>
    <property type="molecule type" value="Genomic_DNA"/>
</dbReference>
<feature type="transmembrane region" description="Helical" evidence="5">
    <location>
        <begin position="61"/>
        <end position="83"/>
    </location>
</feature>
<evidence type="ECO:0000313" key="8">
    <source>
        <dbReference type="EMBL" id="CAF3897044.1"/>
    </source>
</evidence>
<dbReference type="AlphaFoldDB" id="A0A814RGQ9"/>
<dbReference type="PROSITE" id="PS51380">
    <property type="entry name" value="EXS"/>
    <property type="match status" value="1"/>
</dbReference>
<evidence type="ECO:0000313" key="7">
    <source>
        <dbReference type="EMBL" id="CAF1133217.1"/>
    </source>
</evidence>
<dbReference type="Proteomes" id="UP000681722">
    <property type="component" value="Unassembled WGS sequence"/>
</dbReference>
<evidence type="ECO:0000256" key="2">
    <source>
        <dbReference type="ARBA" id="ARBA00022692"/>
    </source>
</evidence>
<comment type="subcellular location">
    <subcellularLocation>
        <location evidence="1">Membrane</location>
        <topology evidence="1">Multi-pass membrane protein</topology>
    </subcellularLocation>
</comment>
<reference evidence="7" key="1">
    <citation type="submission" date="2021-02" db="EMBL/GenBank/DDBJ databases">
        <authorList>
            <person name="Nowell W R."/>
        </authorList>
    </citation>
    <scope>NUCLEOTIDE SEQUENCE</scope>
</reference>
<keyword evidence="2 5" id="KW-0812">Transmembrane</keyword>
<gene>
    <name evidence="7" type="ORF">GPM918_LOCUS20307</name>
    <name evidence="8" type="ORF">SRO942_LOCUS20304</name>
</gene>
<organism evidence="7 9">
    <name type="scientific">Didymodactylos carnosus</name>
    <dbReference type="NCBI Taxonomy" id="1234261"/>
    <lineage>
        <taxon>Eukaryota</taxon>
        <taxon>Metazoa</taxon>
        <taxon>Spiralia</taxon>
        <taxon>Gnathifera</taxon>
        <taxon>Rotifera</taxon>
        <taxon>Eurotatoria</taxon>
        <taxon>Bdelloidea</taxon>
        <taxon>Philodinida</taxon>
        <taxon>Philodinidae</taxon>
        <taxon>Didymodactylos</taxon>
    </lineage>
</organism>
<protein>
    <recommendedName>
        <fullName evidence="6">EXS domain-containing protein</fullName>
    </recommendedName>
</protein>
<name>A0A814RGQ9_9BILA</name>
<evidence type="ECO:0000256" key="4">
    <source>
        <dbReference type="ARBA" id="ARBA00023136"/>
    </source>
</evidence>
<feature type="domain" description="EXS" evidence="6">
    <location>
        <begin position="1"/>
        <end position="148"/>
    </location>
</feature>
<dbReference type="PANTHER" id="PTHR10783:SF103">
    <property type="entry name" value="SOLUTE CARRIER FAMILY 53 MEMBER 1"/>
    <property type="match status" value="1"/>
</dbReference>
<keyword evidence="4 5" id="KW-0472">Membrane</keyword>
<dbReference type="InterPro" id="IPR004342">
    <property type="entry name" value="EXS_C"/>
</dbReference>
<dbReference type="OrthoDB" id="9970435at2759"/>
<dbReference type="EMBL" id="CAJNOQ010006386">
    <property type="protein sequence ID" value="CAF1133217.1"/>
    <property type="molecule type" value="Genomic_DNA"/>
</dbReference>
<proteinExistence type="predicted"/>
<evidence type="ECO:0000313" key="9">
    <source>
        <dbReference type="Proteomes" id="UP000663829"/>
    </source>
</evidence>
<dbReference type="GO" id="GO:0005794">
    <property type="term" value="C:Golgi apparatus"/>
    <property type="evidence" value="ECO:0007669"/>
    <property type="project" value="TreeGrafter"/>
</dbReference>
<sequence>RRATNETYSIHNPFLYLWIIASFIGSTYKLIWDLKMDWGFFDTNAGENKYLRDQIVYSSKVYYYVAIVEDIFFRYIWIINIFVHFHTPSAEYADFIGFSFGLVEIFRRFIWNFFRLENEHLNNCGDFRAVRDISVAPISTDINYALIEYKLNKEPGIRSRRRPVQDEMIIEEENMVTTGDRARSETESNTAVLDNNTISTRDPTAVEHVDETNATLRDISSLSLRSLMLRDDSDSPYPILRIHKLNGLLKHSKSL</sequence>
<feature type="transmembrane region" description="Helical" evidence="5">
    <location>
        <begin position="12"/>
        <end position="31"/>
    </location>
</feature>
<dbReference type="GO" id="GO:0006817">
    <property type="term" value="P:phosphate ion transport"/>
    <property type="evidence" value="ECO:0007669"/>
    <property type="project" value="TreeGrafter"/>
</dbReference>
<evidence type="ECO:0000256" key="1">
    <source>
        <dbReference type="ARBA" id="ARBA00004141"/>
    </source>
</evidence>
<dbReference type="Proteomes" id="UP000663829">
    <property type="component" value="Unassembled WGS sequence"/>
</dbReference>
<dbReference type="PANTHER" id="PTHR10783">
    <property type="entry name" value="XENOTROPIC AND POLYTROPIC RETROVIRUS RECEPTOR 1-RELATED"/>
    <property type="match status" value="1"/>
</dbReference>
<keyword evidence="9" id="KW-1185">Reference proteome</keyword>